<dbReference type="Gene3D" id="1.20.1050.10">
    <property type="match status" value="1"/>
</dbReference>
<dbReference type="Proteomes" id="UP000317214">
    <property type="component" value="Chromosome"/>
</dbReference>
<gene>
    <name evidence="2" type="ORF">D5366_05320</name>
</gene>
<evidence type="ECO:0000313" key="2">
    <source>
        <dbReference type="EMBL" id="QDH24745.1"/>
    </source>
</evidence>
<dbReference type="NCBIfam" id="NF007702">
    <property type="entry name" value="PRK10387.1"/>
    <property type="match status" value="1"/>
</dbReference>
<evidence type="ECO:0000313" key="3">
    <source>
        <dbReference type="Proteomes" id="UP000317214"/>
    </source>
</evidence>
<proteinExistence type="predicted"/>
<sequence>MSSTLPILHVYEHCPFCVKARMIFGLHGIKFEKRIFLHDDDAGPSAMVGKKVVPILEENGHFIPESLDIVAHVERQNTPLLTGPTRKEIEDWLSRISAPAYRLFLPRAAAAPLPELATTSARLGFIRKKERPDHPFSSLLEQSNDDLKIVNTLLEELAALIQKPTAVNGTLSYNDLHLFAQLRNLSLIKGVFYPLEVEAYRHSLSEKAKIPLLEAISA</sequence>
<dbReference type="SUPFAM" id="SSF52833">
    <property type="entry name" value="Thioredoxin-like"/>
    <property type="match status" value="1"/>
</dbReference>
<dbReference type="Pfam" id="PF04399">
    <property type="entry name" value="Glutaredoxin2_C"/>
    <property type="match status" value="1"/>
</dbReference>
<name>A0A4Y6V8P8_9PROT</name>
<dbReference type="PROSITE" id="PS50404">
    <property type="entry name" value="GST_NTER"/>
    <property type="match status" value="1"/>
</dbReference>
<dbReference type="NCBIfam" id="TIGR02182">
    <property type="entry name" value="GRXB"/>
    <property type="match status" value="1"/>
</dbReference>
<dbReference type="SUPFAM" id="SSF47616">
    <property type="entry name" value="GST C-terminal domain-like"/>
    <property type="match status" value="1"/>
</dbReference>
<organism evidence="2 3">
    <name type="scientific">Neokomagataea tanensis</name>
    <dbReference type="NCBI Taxonomy" id="661191"/>
    <lineage>
        <taxon>Bacteria</taxon>
        <taxon>Pseudomonadati</taxon>
        <taxon>Pseudomonadota</taxon>
        <taxon>Alphaproteobacteria</taxon>
        <taxon>Acetobacterales</taxon>
        <taxon>Acetobacteraceae</taxon>
        <taxon>Neokomagataea</taxon>
    </lineage>
</organism>
<reference evidence="2 3" key="1">
    <citation type="submission" date="2018-09" db="EMBL/GenBank/DDBJ databases">
        <title>The complete genome sequence of Neokomagataea tanensis NBRC 106556(T).</title>
        <authorList>
            <person name="Chua K.-O."/>
            <person name="See-Too W.-S."/>
            <person name="Hong K.-W."/>
            <person name="Yin W.-F."/>
            <person name="Chan K.-G."/>
        </authorList>
    </citation>
    <scope>NUCLEOTIDE SEQUENCE [LARGE SCALE GENOMIC DNA]</scope>
    <source>
        <strain evidence="3">AH13 \ NBRC 106556</strain>
    </source>
</reference>
<dbReference type="InterPro" id="IPR011901">
    <property type="entry name" value="Grx2"/>
</dbReference>
<dbReference type="AlphaFoldDB" id="A0A4Y6V8P8"/>
<dbReference type="InterPro" id="IPR036282">
    <property type="entry name" value="Glutathione-S-Trfase_C_sf"/>
</dbReference>
<dbReference type="InterPro" id="IPR004045">
    <property type="entry name" value="Glutathione_S-Trfase_N"/>
</dbReference>
<dbReference type="EMBL" id="CP032485">
    <property type="protein sequence ID" value="QDH24745.1"/>
    <property type="molecule type" value="Genomic_DNA"/>
</dbReference>
<feature type="domain" description="GST N-terminal" evidence="1">
    <location>
        <begin position="4"/>
        <end position="81"/>
    </location>
</feature>
<evidence type="ECO:0000259" key="1">
    <source>
        <dbReference type="PROSITE" id="PS50404"/>
    </source>
</evidence>
<keyword evidence="3" id="KW-1185">Reference proteome</keyword>
<dbReference type="InterPro" id="IPR007494">
    <property type="entry name" value="Glutaredoxin2_C"/>
</dbReference>
<dbReference type="GO" id="GO:0005829">
    <property type="term" value="C:cytosol"/>
    <property type="evidence" value="ECO:0007669"/>
    <property type="project" value="InterPro"/>
</dbReference>
<dbReference type="OrthoDB" id="5291571at2"/>
<protein>
    <submittedName>
        <fullName evidence="2">Glutaredoxin 2</fullName>
    </submittedName>
</protein>
<dbReference type="Gene3D" id="3.40.30.10">
    <property type="entry name" value="Glutaredoxin"/>
    <property type="match status" value="1"/>
</dbReference>
<dbReference type="KEGG" id="ntn:D5366_05320"/>
<dbReference type="RefSeq" id="WP_141492587.1">
    <property type="nucleotide sequence ID" value="NZ_CP032485.1"/>
</dbReference>
<accession>A0A4Y6V8P8</accession>
<dbReference type="InterPro" id="IPR036249">
    <property type="entry name" value="Thioredoxin-like_sf"/>
</dbReference>
<dbReference type="Pfam" id="PF13417">
    <property type="entry name" value="GST_N_3"/>
    <property type="match status" value="1"/>
</dbReference>